<keyword evidence="3" id="KW-1185">Reference proteome</keyword>
<evidence type="ECO:0000313" key="2">
    <source>
        <dbReference type="EMBL" id="MFF8276888.1"/>
    </source>
</evidence>
<dbReference type="Proteomes" id="UP001603013">
    <property type="component" value="Unassembled WGS sequence"/>
</dbReference>
<evidence type="ECO:0000313" key="3">
    <source>
        <dbReference type="Proteomes" id="UP001603013"/>
    </source>
</evidence>
<comment type="caution">
    <text evidence="2">The sequence shown here is derived from an EMBL/GenBank/DDBJ whole genome shotgun (WGS) entry which is preliminary data.</text>
</comment>
<proteinExistence type="predicted"/>
<sequence>MTRSEDASQSGPVPPYGPPIHDAIAGNDLQHMKAVAEAARKALYEVDFAPVTADQYDEVKEALAALEAAITRLDQAGQAGRTDG</sequence>
<feature type="domain" description="DUF1843" evidence="1">
    <location>
        <begin position="14"/>
        <end position="74"/>
    </location>
</feature>
<reference evidence="2 3" key="1">
    <citation type="submission" date="2024-10" db="EMBL/GenBank/DDBJ databases">
        <title>The Natural Products Discovery Center: Release of the First 8490 Sequenced Strains for Exploring Actinobacteria Biosynthetic Diversity.</title>
        <authorList>
            <person name="Kalkreuter E."/>
            <person name="Kautsar S.A."/>
            <person name="Yang D."/>
            <person name="Bader C.D."/>
            <person name="Teijaro C.N."/>
            <person name="Fluegel L."/>
            <person name="Davis C.M."/>
            <person name="Simpson J.R."/>
            <person name="Lauterbach L."/>
            <person name="Steele A.D."/>
            <person name="Gui C."/>
            <person name="Meng S."/>
            <person name="Li G."/>
            <person name="Viehrig K."/>
            <person name="Ye F."/>
            <person name="Su P."/>
            <person name="Kiefer A.F."/>
            <person name="Nichols A."/>
            <person name="Cepeda A.J."/>
            <person name="Yan W."/>
            <person name="Fan B."/>
            <person name="Jiang Y."/>
            <person name="Adhikari A."/>
            <person name="Zheng C.-J."/>
            <person name="Schuster L."/>
            <person name="Cowan T.M."/>
            <person name="Smanski M.J."/>
            <person name="Chevrette M.G."/>
            <person name="De Carvalho L.P.S."/>
            <person name="Shen B."/>
        </authorList>
    </citation>
    <scope>NUCLEOTIDE SEQUENCE [LARGE SCALE GENOMIC DNA]</scope>
    <source>
        <strain evidence="2 3">NPDC015755</strain>
    </source>
</reference>
<protein>
    <submittedName>
        <fullName evidence="2">DUF1843 domain-containing protein</fullName>
    </submittedName>
</protein>
<dbReference type="Pfam" id="PF08898">
    <property type="entry name" value="DUF1843"/>
    <property type="match status" value="1"/>
</dbReference>
<organism evidence="2 3">
    <name type="scientific">Streptomyces lateritius</name>
    <dbReference type="NCBI Taxonomy" id="67313"/>
    <lineage>
        <taxon>Bacteria</taxon>
        <taxon>Bacillati</taxon>
        <taxon>Actinomycetota</taxon>
        <taxon>Actinomycetes</taxon>
        <taxon>Kitasatosporales</taxon>
        <taxon>Streptomycetaceae</taxon>
        <taxon>Streptomyces</taxon>
    </lineage>
</organism>
<dbReference type="InterPro" id="IPR014994">
    <property type="entry name" value="DUF1843"/>
</dbReference>
<gene>
    <name evidence="2" type="ORF">ACF05T_12385</name>
</gene>
<accession>A0ABW6YAP4</accession>
<dbReference type="RefSeq" id="WP_391934251.1">
    <property type="nucleotide sequence ID" value="NZ_JBIBSM010000005.1"/>
</dbReference>
<name>A0ABW6YAP4_9ACTN</name>
<dbReference type="EMBL" id="JBIBSM010000005">
    <property type="protein sequence ID" value="MFF8276888.1"/>
    <property type="molecule type" value="Genomic_DNA"/>
</dbReference>
<evidence type="ECO:0000259" key="1">
    <source>
        <dbReference type="Pfam" id="PF08898"/>
    </source>
</evidence>